<dbReference type="EMBL" id="BNGU01000005">
    <property type="protein sequence ID" value="GHM59211.1"/>
    <property type="molecule type" value="Genomic_DNA"/>
</dbReference>
<accession>A0A8J3HNZ1</accession>
<organism evidence="1 2">
    <name type="scientific">Candidatus Mesenet longicola</name>
    <dbReference type="NCBI Taxonomy" id="1892558"/>
    <lineage>
        <taxon>Bacteria</taxon>
        <taxon>Pseudomonadati</taxon>
        <taxon>Pseudomonadota</taxon>
        <taxon>Alphaproteobacteria</taxon>
        <taxon>Rickettsiales</taxon>
        <taxon>Anaplasmataceae</taxon>
        <taxon>Candidatus Mesenet</taxon>
    </lineage>
</organism>
<protein>
    <submittedName>
        <fullName evidence="1">Uncharacterized protein</fullName>
    </submittedName>
</protein>
<dbReference type="Proteomes" id="UP000637906">
    <property type="component" value="Unassembled WGS sequence"/>
</dbReference>
<evidence type="ECO:0000313" key="2">
    <source>
        <dbReference type="Proteomes" id="UP000637906"/>
    </source>
</evidence>
<comment type="caution">
    <text evidence="1">The sequence shown here is derived from an EMBL/GenBank/DDBJ whole genome shotgun (WGS) entry which is preliminary data.</text>
</comment>
<gene>
    <name evidence="1" type="ORF">sL5_02040</name>
</gene>
<name>A0A8J3HNZ1_9RICK</name>
<dbReference type="AlphaFoldDB" id="A0A8J3HNZ1"/>
<reference evidence="1 2" key="1">
    <citation type="journal article" date="2021" name="Microb. Ecol.">
        <title>Candidatus Mesenet longicola: Novel Endosymbionts of Brontispa longissima that Induce Cytoplasmic Incompatibility.</title>
        <authorList>
            <person name="Takano S."/>
            <person name="Gotoh Y."/>
            <person name="Hayashi T."/>
        </authorList>
    </citation>
    <scope>NUCLEOTIDE SEQUENCE [LARGE SCALE GENOMIC DNA]</scope>
    <source>
        <strain evidence="1">L5</strain>
    </source>
</reference>
<proteinExistence type="predicted"/>
<evidence type="ECO:0000313" key="1">
    <source>
        <dbReference type="EMBL" id="GHM59211.1"/>
    </source>
</evidence>
<keyword evidence="2" id="KW-1185">Reference proteome</keyword>
<sequence>MRKKYPTDLSERKWGQIEKSIIQENRQNIVKEKY</sequence>